<accession>A0ACC3MAR3</accession>
<sequence>MSLDHHRPSATHQAMSKPSTPGSSLPARRDYLLRFPPELRLTIYDALLQPLLQRPSNLDSWAYRSDFKKLDLSPYTNLLATCTAIQRELQPHFEQNYLTALLFHFEDVPSLHLFCRKLSKLGAAYQDVQILLRTPVVRTGASADTVVTRQYEACHGGHDYLLRAGASDLNPHKAALMLNGGTFDFIFSQPGIPPLCWSDLAFKFHRASTAETPMLGTNLSARMAATGAVIRQGQTEEGLPVDVLDLPVSLKGDGMQVYVRQLSGRNDWTAYLDTRVRIKDIDWANFGAKDREFAERDLQQWRELLDERTRA</sequence>
<evidence type="ECO:0000313" key="2">
    <source>
        <dbReference type="Proteomes" id="UP001281147"/>
    </source>
</evidence>
<keyword evidence="2" id="KW-1185">Reference proteome</keyword>
<reference evidence="1" key="1">
    <citation type="submission" date="2023-07" db="EMBL/GenBank/DDBJ databases">
        <title>Black Yeasts Isolated from many extreme environments.</title>
        <authorList>
            <person name="Coleine C."/>
            <person name="Stajich J.E."/>
            <person name="Selbmann L."/>
        </authorList>
    </citation>
    <scope>NUCLEOTIDE SEQUENCE</scope>
    <source>
        <strain evidence="1">CCFEE 5714</strain>
    </source>
</reference>
<proteinExistence type="predicted"/>
<dbReference type="Proteomes" id="UP001281147">
    <property type="component" value="Unassembled WGS sequence"/>
</dbReference>
<dbReference type="EMBL" id="JAUTXU010000373">
    <property type="protein sequence ID" value="KAK3683047.1"/>
    <property type="molecule type" value="Genomic_DNA"/>
</dbReference>
<evidence type="ECO:0000313" key="1">
    <source>
        <dbReference type="EMBL" id="KAK3683047.1"/>
    </source>
</evidence>
<protein>
    <submittedName>
        <fullName evidence="1">Uncharacterized protein</fullName>
    </submittedName>
</protein>
<name>A0ACC3MAR3_9PEZI</name>
<comment type="caution">
    <text evidence="1">The sequence shown here is derived from an EMBL/GenBank/DDBJ whole genome shotgun (WGS) entry which is preliminary data.</text>
</comment>
<gene>
    <name evidence="1" type="ORF">LTR37_020611</name>
</gene>
<organism evidence="1 2">
    <name type="scientific">Vermiconidia calcicola</name>
    <dbReference type="NCBI Taxonomy" id="1690605"/>
    <lineage>
        <taxon>Eukaryota</taxon>
        <taxon>Fungi</taxon>
        <taxon>Dikarya</taxon>
        <taxon>Ascomycota</taxon>
        <taxon>Pezizomycotina</taxon>
        <taxon>Dothideomycetes</taxon>
        <taxon>Dothideomycetidae</taxon>
        <taxon>Mycosphaerellales</taxon>
        <taxon>Extremaceae</taxon>
        <taxon>Vermiconidia</taxon>
    </lineage>
</organism>